<organism evidence="1 2">
    <name type="scientific">Cupriavidus basilensis</name>
    <dbReference type="NCBI Taxonomy" id="68895"/>
    <lineage>
        <taxon>Bacteria</taxon>
        <taxon>Pseudomonadati</taxon>
        <taxon>Pseudomonadota</taxon>
        <taxon>Betaproteobacteria</taxon>
        <taxon>Burkholderiales</taxon>
        <taxon>Burkholderiaceae</taxon>
        <taxon>Cupriavidus</taxon>
    </lineage>
</organism>
<dbReference type="AlphaFoldDB" id="A0A643FZK8"/>
<dbReference type="RefSeq" id="WP_150984660.1">
    <property type="nucleotide sequence ID" value="NZ_CP062804.1"/>
</dbReference>
<protein>
    <submittedName>
        <fullName evidence="1">DUF1488 family protein</fullName>
    </submittedName>
</protein>
<gene>
    <name evidence="1" type="ORF">F7R26_027490</name>
</gene>
<reference evidence="1 2" key="1">
    <citation type="submission" date="2020-10" db="EMBL/GenBank/DDBJ databases">
        <title>Complete genome sequence of Cupriavidus basilensis CCUG 49340T.</title>
        <authorList>
            <person name="Salva-Serra F."/>
            <person name="Donoso R.A."/>
            <person name="Cho K.H."/>
            <person name="Yoo J.A."/>
            <person name="Lee K."/>
            <person name="Yoon S.-H."/>
            <person name="Perez-Pantoja D."/>
            <person name="Moore E.R.B."/>
        </authorList>
    </citation>
    <scope>NUCLEOTIDE SEQUENCE [LARGE SCALE GENOMIC DNA]</scope>
    <source>
        <strain evidence="2">CCUG 49340</strain>
    </source>
</reference>
<evidence type="ECO:0000313" key="2">
    <source>
        <dbReference type="Proteomes" id="UP000397656"/>
    </source>
</evidence>
<dbReference type="EMBL" id="CP062804">
    <property type="protein sequence ID" value="QOT81100.1"/>
    <property type="molecule type" value="Genomic_DNA"/>
</dbReference>
<evidence type="ECO:0000313" key="1">
    <source>
        <dbReference type="EMBL" id="QOT81100.1"/>
    </source>
</evidence>
<sequence>MSQFLAESCGVAHATIRPLNQRELTMSTAFLIFNPAPSEDGEQIGFSIAANGVDSSGFVSRSALDELAQGQIGSHLDIFERNRDRIQDVALQKWSADPSLNPVMLGDHDF</sequence>
<proteinExistence type="predicted"/>
<dbReference type="GeneID" id="98404694"/>
<dbReference type="Proteomes" id="UP000397656">
    <property type="component" value="Chromosome 2"/>
</dbReference>
<name>A0A643FZK8_9BURK</name>
<accession>A0A643FZK8</accession>